<name>A0A7C0Y0U1_THELI</name>
<dbReference type="Proteomes" id="UP000886210">
    <property type="component" value="Unassembled WGS sequence"/>
</dbReference>
<organism evidence="1">
    <name type="scientific">Thermococcus litoralis</name>
    <dbReference type="NCBI Taxonomy" id="2265"/>
    <lineage>
        <taxon>Archaea</taxon>
        <taxon>Methanobacteriati</taxon>
        <taxon>Methanobacteriota</taxon>
        <taxon>Thermococci</taxon>
        <taxon>Thermococcales</taxon>
        <taxon>Thermococcaceae</taxon>
        <taxon>Thermococcus</taxon>
    </lineage>
</organism>
<comment type="caution">
    <text evidence="1">The sequence shown here is derived from an EMBL/GenBank/DDBJ whole genome shotgun (WGS) entry which is preliminary data.</text>
</comment>
<evidence type="ECO:0000313" key="1">
    <source>
        <dbReference type="EMBL" id="HDD31410.1"/>
    </source>
</evidence>
<accession>A0A7C0Y0U1</accession>
<reference evidence="1" key="1">
    <citation type="journal article" date="2020" name="mSystems">
        <title>Genome- and Community-Level Interaction Insights into Carbon Utilization and Element Cycling Functions of Hydrothermarchaeota in Hydrothermal Sediment.</title>
        <authorList>
            <person name="Zhou Z."/>
            <person name="Liu Y."/>
            <person name="Xu W."/>
            <person name="Pan J."/>
            <person name="Luo Z.H."/>
            <person name="Li M."/>
        </authorList>
    </citation>
    <scope>NUCLEOTIDE SEQUENCE [LARGE SCALE GENOMIC DNA]</scope>
    <source>
        <strain evidence="1">HyVt-151</strain>
    </source>
</reference>
<proteinExistence type="predicted"/>
<sequence>MASLGDKRVVIYGKRLSRKIVKVAECLAGKIRKRMFLQVWMKDWKILEKEGSRKSVKLSGWKRFSLKPFF</sequence>
<dbReference type="AlphaFoldDB" id="A0A7C0Y0U1"/>
<protein>
    <submittedName>
        <fullName evidence="1">Uncharacterized protein</fullName>
    </submittedName>
</protein>
<dbReference type="EMBL" id="DQYG01000091">
    <property type="protein sequence ID" value="HDD31410.1"/>
    <property type="molecule type" value="Genomic_DNA"/>
</dbReference>
<gene>
    <name evidence="1" type="ORF">ENF72_02130</name>
</gene>